<dbReference type="Pfam" id="PF03080">
    <property type="entry name" value="Neprosin"/>
    <property type="match status" value="1"/>
</dbReference>
<organism evidence="3 4">
    <name type="scientific">Actinidia rufa</name>
    <dbReference type="NCBI Taxonomy" id="165716"/>
    <lineage>
        <taxon>Eukaryota</taxon>
        <taxon>Viridiplantae</taxon>
        <taxon>Streptophyta</taxon>
        <taxon>Embryophyta</taxon>
        <taxon>Tracheophyta</taxon>
        <taxon>Spermatophyta</taxon>
        <taxon>Magnoliopsida</taxon>
        <taxon>eudicotyledons</taxon>
        <taxon>Gunneridae</taxon>
        <taxon>Pentapetalae</taxon>
        <taxon>asterids</taxon>
        <taxon>Ericales</taxon>
        <taxon>Actinidiaceae</taxon>
        <taxon>Actinidia</taxon>
    </lineage>
</organism>
<dbReference type="InterPro" id="IPR053168">
    <property type="entry name" value="Glutamic_endopeptidase"/>
</dbReference>
<evidence type="ECO:0000256" key="1">
    <source>
        <dbReference type="SAM" id="Phobius"/>
    </source>
</evidence>
<dbReference type="PANTHER" id="PTHR31589">
    <property type="entry name" value="PROTEIN, PUTATIVE (DUF239)-RELATED-RELATED"/>
    <property type="match status" value="1"/>
</dbReference>
<sequence>MATESHRAVVSFSIFVLIAVIMPILRHGSCVEADKQKHLGLKHKGTVKTIKMEPSSYPNGMNKMEDFPPELIQDWRKNGECPEGTIPILRIRTHRRSPPVHLHGRQLNHSFAGPVVLHQDSNNGNWWLSLQGFAIGYWPGSIVPGLGNGANAVHWGGEITGCIGVERLPAQDRIITQPPKWEVAIFHLKVLENQLASNPKCYDLNYQGNTGTNFGSHFYYGGPGYSAQCP</sequence>
<keyword evidence="4" id="KW-1185">Reference proteome</keyword>
<dbReference type="InterPro" id="IPR004314">
    <property type="entry name" value="Neprosin"/>
</dbReference>
<keyword evidence="1" id="KW-1133">Transmembrane helix</keyword>
<evidence type="ECO:0000259" key="2">
    <source>
        <dbReference type="PROSITE" id="PS52045"/>
    </source>
</evidence>
<reference evidence="3 4" key="1">
    <citation type="submission" date="2019-07" db="EMBL/GenBank/DDBJ databases">
        <title>De Novo Assembly of kiwifruit Actinidia rufa.</title>
        <authorList>
            <person name="Sugita-Konishi S."/>
            <person name="Sato K."/>
            <person name="Mori E."/>
            <person name="Abe Y."/>
            <person name="Kisaki G."/>
            <person name="Hamano K."/>
            <person name="Suezawa K."/>
            <person name="Otani M."/>
            <person name="Fukuda T."/>
            <person name="Manabe T."/>
            <person name="Gomi K."/>
            <person name="Tabuchi M."/>
            <person name="Akimitsu K."/>
            <person name="Kataoka I."/>
        </authorList>
    </citation>
    <scope>NUCLEOTIDE SEQUENCE [LARGE SCALE GENOMIC DNA]</scope>
    <source>
        <strain evidence="4">cv. Fuchu</strain>
    </source>
</reference>
<accession>A0A7J0GLR0</accession>
<evidence type="ECO:0000313" key="4">
    <source>
        <dbReference type="Proteomes" id="UP000585474"/>
    </source>
</evidence>
<dbReference type="Proteomes" id="UP000585474">
    <property type="component" value="Unassembled WGS sequence"/>
</dbReference>
<feature type="transmembrane region" description="Helical" evidence="1">
    <location>
        <begin position="6"/>
        <end position="25"/>
    </location>
</feature>
<dbReference type="EMBL" id="BJWL01000023">
    <property type="protein sequence ID" value="GFZ11759.1"/>
    <property type="molecule type" value="Genomic_DNA"/>
</dbReference>
<dbReference type="OrthoDB" id="1858978at2759"/>
<keyword evidence="1" id="KW-0472">Membrane</keyword>
<name>A0A7J0GLR0_9ERIC</name>
<dbReference type="AlphaFoldDB" id="A0A7J0GLR0"/>
<dbReference type="PANTHER" id="PTHR31589:SF221">
    <property type="entry name" value="LIGASE, PUTATIVE (DUF239)-RELATED"/>
    <property type="match status" value="1"/>
</dbReference>
<feature type="domain" description="Neprosin PEP catalytic" evidence="2">
    <location>
        <begin position="1"/>
        <end position="230"/>
    </location>
</feature>
<keyword evidence="1" id="KW-0812">Transmembrane</keyword>
<protein>
    <submittedName>
        <fullName evidence="3">NEP-interacting protein, putative</fullName>
    </submittedName>
</protein>
<gene>
    <name evidence="3" type="ORF">Acr_23g0001440</name>
</gene>
<dbReference type="PROSITE" id="PS52045">
    <property type="entry name" value="NEPROSIN_PEP_CD"/>
    <property type="match status" value="1"/>
</dbReference>
<evidence type="ECO:0000313" key="3">
    <source>
        <dbReference type="EMBL" id="GFZ11759.1"/>
    </source>
</evidence>
<comment type="caution">
    <text evidence="3">The sequence shown here is derived from an EMBL/GenBank/DDBJ whole genome shotgun (WGS) entry which is preliminary data.</text>
</comment>
<proteinExistence type="predicted"/>